<proteinExistence type="predicted"/>
<organism evidence="1 2">
    <name type="scientific">Paramuricea clavata</name>
    <name type="common">Red gorgonian</name>
    <name type="synonym">Violescent sea-whip</name>
    <dbReference type="NCBI Taxonomy" id="317549"/>
    <lineage>
        <taxon>Eukaryota</taxon>
        <taxon>Metazoa</taxon>
        <taxon>Cnidaria</taxon>
        <taxon>Anthozoa</taxon>
        <taxon>Octocorallia</taxon>
        <taxon>Malacalcyonacea</taxon>
        <taxon>Plexauridae</taxon>
        <taxon>Paramuricea</taxon>
    </lineage>
</organism>
<dbReference type="SUPFAM" id="SSF56672">
    <property type="entry name" value="DNA/RNA polymerases"/>
    <property type="match status" value="1"/>
</dbReference>
<accession>A0A7D9LK89</accession>
<keyword evidence="2" id="KW-1185">Reference proteome</keyword>
<dbReference type="AlphaFoldDB" id="A0A7D9LK89"/>
<comment type="caution">
    <text evidence="1">The sequence shown here is derived from an EMBL/GenBank/DDBJ whole genome shotgun (WGS) entry which is preliminary data.</text>
</comment>
<dbReference type="OrthoDB" id="5979717at2759"/>
<dbReference type="Proteomes" id="UP001152795">
    <property type="component" value="Unassembled WGS sequence"/>
</dbReference>
<protein>
    <submittedName>
        <fullName evidence="1">Uncharacterized protein</fullName>
    </submittedName>
</protein>
<evidence type="ECO:0000313" key="1">
    <source>
        <dbReference type="EMBL" id="CAB4034595.1"/>
    </source>
</evidence>
<evidence type="ECO:0000313" key="2">
    <source>
        <dbReference type="Proteomes" id="UP001152795"/>
    </source>
</evidence>
<dbReference type="PANTHER" id="PTHR47331">
    <property type="entry name" value="PHD-TYPE DOMAIN-CONTAINING PROTEIN"/>
    <property type="match status" value="1"/>
</dbReference>
<dbReference type="InterPro" id="IPR043502">
    <property type="entry name" value="DNA/RNA_pol_sf"/>
</dbReference>
<name>A0A7D9LK89_PARCT</name>
<sequence length="130" mass="15029">MVKAFLQIIVQECDRDAQRILWYDDLCNRNILEYRFIRVIFGATPSPYILGATLQKHLEGYQSIYPETVQMLRDDTYVDDIQGGGDSKDVVQFREEATTILAGAGFQLHKWHSNVLLVDTDSNEKEEERT</sequence>
<reference evidence="1" key="1">
    <citation type="submission" date="2020-04" db="EMBL/GenBank/DDBJ databases">
        <authorList>
            <person name="Alioto T."/>
            <person name="Alioto T."/>
            <person name="Gomez Garrido J."/>
        </authorList>
    </citation>
    <scope>NUCLEOTIDE SEQUENCE</scope>
    <source>
        <strain evidence="1">A484AB</strain>
    </source>
</reference>
<gene>
    <name evidence="1" type="ORF">PACLA_8A034522</name>
</gene>
<dbReference type="EMBL" id="CACRXK020020250">
    <property type="protein sequence ID" value="CAB4034595.1"/>
    <property type="molecule type" value="Genomic_DNA"/>
</dbReference>